<dbReference type="PANTHER" id="PTHR10908">
    <property type="entry name" value="SEROTONIN N-ACETYLTRANSFERASE"/>
    <property type="match status" value="1"/>
</dbReference>
<dbReference type="EMBL" id="DXBR01000062">
    <property type="protein sequence ID" value="HIZ39664.1"/>
    <property type="molecule type" value="Genomic_DNA"/>
</dbReference>
<sequence length="174" mass="20348">MMKNEKLHDKFEFRDILPEEGEQTAEIERICFPPNEACSRKMMLERVAKAPEMFLVAVDRNTGKIAGFLNGLATSETRFRDEFFIDADLYEPDGRHIMLLGLDVLPEYRGQGLATELMRRYLQREQEKERCQVTLTCLEGKIKMYEKMGFRNKGISDSVWGGEQWYDMSCRLDD</sequence>
<evidence type="ECO:0000259" key="3">
    <source>
        <dbReference type="PROSITE" id="PS51186"/>
    </source>
</evidence>
<accession>A0A9D2EL77</accession>
<dbReference type="SUPFAM" id="SSF55729">
    <property type="entry name" value="Acyl-CoA N-acyltransferases (Nat)"/>
    <property type="match status" value="1"/>
</dbReference>
<protein>
    <submittedName>
        <fullName evidence="4">GNAT family N-acetyltransferase</fullName>
    </submittedName>
</protein>
<dbReference type="InterPro" id="IPR016181">
    <property type="entry name" value="Acyl_CoA_acyltransferase"/>
</dbReference>
<name>A0A9D2EL77_9FIRM</name>
<reference evidence="4" key="1">
    <citation type="journal article" date="2021" name="PeerJ">
        <title>Extensive microbial diversity within the chicken gut microbiome revealed by metagenomics and culture.</title>
        <authorList>
            <person name="Gilroy R."/>
            <person name="Ravi A."/>
            <person name="Getino M."/>
            <person name="Pursley I."/>
            <person name="Horton D.L."/>
            <person name="Alikhan N.F."/>
            <person name="Baker D."/>
            <person name="Gharbi K."/>
            <person name="Hall N."/>
            <person name="Watson M."/>
            <person name="Adriaenssens E.M."/>
            <person name="Foster-Nyarko E."/>
            <person name="Jarju S."/>
            <person name="Secka A."/>
            <person name="Antonio M."/>
            <person name="Oren A."/>
            <person name="Chaudhuri R.R."/>
            <person name="La Ragione R."/>
            <person name="Hildebrand F."/>
            <person name="Pallen M.J."/>
        </authorList>
    </citation>
    <scope>NUCLEOTIDE SEQUENCE</scope>
    <source>
        <strain evidence="4">CHK179-28034</strain>
    </source>
</reference>
<feature type="domain" description="N-acetyltransferase" evidence="3">
    <location>
        <begin position="11"/>
        <end position="173"/>
    </location>
</feature>
<dbReference type="InterPro" id="IPR000182">
    <property type="entry name" value="GNAT_dom"/>
</dbReference>
<dbReference type="InterPro" id="IPR051635">
    <property type="entry name" value="SNAT-like"/>
</dbReference>
<evidence type="ECO:0000256" key="2">
    <source>
        <dbReference type="ARBA" id="ARBA00023315"/>
    </source>
</evidence>
<gene>
    <name evidence="4" type="ORF">H9968_07040</name>
</gene>
<keyword evidence="2" id="KW-0012">Acyltransferase</keyword>
<dbReference type="CDD" id="cd04301">
    <property type="entry name" value="NAT_SF"/>
    <property type="match status" value="1"/>
</dbReference>
<dbReference type="PANTHER" id="PTHR10908:SF0">
    <property type="entry name" value="SEROTONIN N-ACETYLTRANSFERASE"/>
    <property type="match status" value="1"/>
</dbReference>
<dbReference type="Proteomes" id="UP000824049">
    <property type="component" value="Unassembled WGS sequence"/>
</dbReference>
<keyword evidence="1" id="KW-0808">Transferase</keyword>
<dbReference type="Pfam" id="PF00583">
    <property type="entry name" value="Acetyltransf_1"/>
    <property type="match status" value="1"/>
</dbReference>
<dbReference type="AlphaFoldDB" id="A0A9D2EL77"/>
<proteinExistence type="predicted"/>
<organism evidence="4 5">
    <name type="scientific">Candidatus Anaerobutyricum stercoris</name>
    <dbReference type="NCBI Taxonomy" id="2838457"/>
    <lineage>
        <taxon>Bacteria</taxon>
        <taxon>Bacillati</taxon>
        <taxon>Bacillota</taxon>
        <taxon>Clostridia</taxon>
        <taxon>Lachnospirales</taxon>
        <taxon>Lachnospiraceae</taxon>
        <taxon>Anaerobutyricum</taxon>
    </lineage>
</organism>
<reference evidence="4" key="2">
    <citation type="submission" date="2021-04" db="EMBL/GenBank/DDBJ databases">
        <authorList>
            <person name="Gilroy R."/>
        </authorList>
    </citation>
    <scope>NUCLEOTIDE SEQUENCE</scope>
    <source>
        <strain evidence="4">CHK179-28034</strain>
    </source>
</reference>
<evidence type="ECO:0000313" key="4">
    <source>
        <dbReference type="EMBL" id="HIZ39664.1"/>
    </source>
</evidence>
<dbReference type="GO" id="GO:0008080">
    <property type="term" value="F:N-acetyltransferase activity"/>
    <property type="evidence" value="ECO:0007669"/>
    <property type="project" value="UniProtKB-ARBA"/>
</dbReference>
<dbReference type="Gene3D" id="3.40.630.30">
    <property type="match status" value="1"/>
</dbReference>
<evidence type="ECO:0000256" key="1">
    <source>
        <dbReference type="ARBA" id="ARBA00022679"/>
    </source>
</evidence>
<comment type="caution">
    <text evidence="4">The sequence shown here is derived from an EMBL/GenBank/DDBJ whole genome shotgun (WGS) entry which is preliminary data.</text>
</comment>
<dbReference type="PROSITE" id="PS51186">
    <property type="entry name" value="GNAT"/>
    <property type="match status" value="1"/>
</dbReference>
<evidence type="ECO:0000313" key="5">
    <source>
        <dbReference type="Proteomes" id="UP000824049"/>
    </source>
</evidence>